<evidence type="ECO:0000313" key="5">
    <source>
        <dbReference type="Proteomes" id="UP000325313"/>
    </source>
</evidence>
<dbReference type="Proteomes" id="UP000325313">
    <property type="component" value="Unassembled WGS sequence"/>
</dbReference>
<keyword evidence="4" id="KW-1185">Reference proteome</keyword>
<evidence type="ECO:0000313" key="3">
    <source>
        <dbReference type="EMBL" id="KAA1092006.1"/>
    </source>
</evidence>
<comment type="caution">
    <text evidence="3">The sequence shown here is derived from an EMBL/GenBank/DDBJ whole genome shotgun (WGS) entry which is preliminary data.</text>
</comment>
<keyword evidence="1" id="KW-0472">Membrane</keyword>
<dbReference type="AlphaFoldDB" id="A0A5B0NTM7"/>
<keyword evidence="1" id="KW-0812">Transmembrane</keyword>
<organism evidence="3 5">
    <name type="scientific">Puccinia graminis f. sp. tritici</name>
    <dbReference type="NCBI Taxonomy" id="56615"/>
    <lineage>
        <taxon>Eukaryota</taxon>
        <taxon>Fungi</taxon>
        <taxon>Dikarya</taxon>
        <taxon>Basidiomycota</taxon>
        <taxon>Pucciniomycotina</taxon>
        <taxon>Pucciniomycetes</taxon>
        <taxon>Pucciniales</taxon>
        <taxon>Pucciniaceae</taxon>
        <taxon>Puccinia</taxon>
    </lineage>
</organism>
<dbReference type="Proteomes" id="UP000324748">
    <property type="component" value="Unassembled WGS sequence"/>
</dbReference>
<accession>A0A5B0NTM7</accession>
<proteinExistence type="predicted"/>
<keyword evidence="1" id="KW-1133">Transmembrane helix</keyword>
<name>A0A5B0NTM7_PUCGR</name>
<feature type="transmembrane region" description="Helical" evidence="1">
    <location>
        <begin position="6"/>
        <end position="27"/>
    </location>
</feature>
<dbReference type="EMBL" id="VDEP01000379">
    <property type="protein sequence ID" value="KAA1092006.1"/>
    <property type="molecule type" value="Genomic_DNA"/>
</dbReference>
<protein>
    <submittedName>
        <fullName evidence="3">Uncharacterized protein</fullName>
    </submittedName>
</protein>
<evidence type="ECO:0000313" key="4">
    <source>
        <dbReference type="Proteomes" id="UP000324748"/>
    </source>
</evidence>
<evidence type="ECO:0000313" key="2">
    <source>
        <dbReference type="EMBL" id="KAA1081356.1"/>
    </source>
</evidence>
<evidence type="ECO:0000256" key="1">
    <source>
        <dbReference type="SAM" id="Phobius"/>
    </source>
</evidence>
<dbReference type="EMBL" id="VSWC01000131">
    <property type="protein sequence ID" value="KAA1081356.1"/>
    <property type="molecule type" value="Genomic_DNA"/>
</dbReference>
<sequence length="76" mass="8409">MARDAGIRAYLAEMLSIVVVEVAWGVFRWRGMTGTQDESVVQDAAPVQSAFIEAVRDERNSRGATADRLEQTLLLL</sequence>
<gene>
    <name evidence="2" type="ORF">PGT21_034551</name>
    <name evidence="3" type="ORF">PGTUg99_012877</name>
</gene>
<reference evidence="4 5" key="1">
    <citation type="submission" date="2019-05" db="EMBL/GenBank/DDBJ databases">
        <title>Emergence of the Ug99 lineage of the wheat stem rust pathogen through somatic hybridization.</title>
        <authorList>
            <person name="Li F."/>
            <person name="Upadhyaya N.M."/>
            <person name="Sperschneider J."/>
            <person name="Matny O."/>
            <person name="Nguyen-Phuc H."/>
            <person name="Mago R."/>
            <person name="Raley C."/>
            <person name="Miller M.E."/>
            <person name="Silverstein K.A.T."/>
            <person name="Henningsen E."/>
            <person name="Hirsch C.D."/>
            <person name="Visser B."/>
            <person name="Pretorius Z.A."/>
            <person name="Steffenson B.J."/>
            <person name="Schwessinger B."/>
            <person name="Dodds P.N."/>
            <person name="Figueroa M."/>
        </authorList>
    </citation>
    <scope>NUCLEOTIDE SEQUENCE [LARGE SCALE GENOMIC DNA]</scope>
    <source>
        <strain evidence="2">21-0</strain>
        <strain evidence="3 5">Ug99</strain>
    </source>
</reference>